<evidence type="ECO:0000313" key="6">
    <source>
        <dbReference type="EMBL" id="MEV4921482.1"/>
    </source>
</evidence>
<proteinExistence type="predicted"/>
<gene>
    <name evidence="6" type="ORF">AB0L03_01280</name>
</gene>
<keyword evidence="7" id="KW-1185">Reference proteome</keyword>
<dbReference type="Gene3D" id="3.30.9.10">
    <property type="entry name" value="D-Amino Acid Oxidase, subunit A, domain 2"/>
    <property type="match status" value="1"/>
</dbReference>
<feature type="region of interest" description="Disordered" evidence="4">
    <location>
        <begin position="410"/>
        <end position="433"/>
    </location>
</feature>
<evidence type="ECO:0000256" key="2">
    <source>
        <dbReference type="ARBA" id="ARBA00022630"/>
    </source>
</evidence>
<dbReference type="EMBL" id="JBFASG010000001">
    <property type="protein sequence ID" value="MEV4921482.1"/>
    <property type="molecule type" value="Genomic_DNA"/>
</dbReference>
<keyword evidence="2" id="KW-0285">Flavoprotein</keyword>
<dbReference type="Proteomes" id="UP001552479">
    <property type="component" value="Unassembled WGS sequence"/>
</dbReference>
<feature type="domain" description="FAD-binding" evidence="5">
    <location>
        <begin position="8"/>
        <end position="352"/>
    </location>
</feature>
<evidence type="ECO:0000256" key="4">
    <source>
        <dbReference type="SAM" id="MobiDB-lite"/>
    </source>
</evidence>
<evidence type="ECO:0000256" key="3">
    <source>
        <dbReference type="ARBA" id="ARBA00022827"/>
    </source>
</evidence>
<keyword evidence="6" id="KW-0560">Oxidoreductase</keyword>
<protein>
    <submittedName>
        <fullName evidence="6">FAD-dependent monooxygenase</fullName>
    </submittedName>
</protein>
<dbReference type="Gene3D" id="3.50.50.60">
    <property type="entry name" value="FAD/NAD(P)-binding domain"/>
    <property type="match status" value="1"/>
</dbReference>
<sequence>MPVADAGTDVLIVGGGPVGLTARALLARWGVRALLVEKHRELSPFPRARLVNVRSMEIYRRLGLTSGIAAAAFAPEYGRIRFRDTLHDRDFATAAMVGVNAPVPESPVIGAVTSQDRLEPTLLAAADGRVRFGTELIDLVEEGEEGEEGESVLATLLDHRTGQETRVRARYVLAADGANSTVRQRLGIGTTGPGALAGFTTVVFDADLGRWCAGQPAGVYFTPHGLFAPLYPEGGWAWFAPTPEDAAHADWAGLVSRALGPGAGVHVDVVRVQHWTMNAFVAERFRRGRALLAGDAAHAIPIVGGLGMNTGIADVDNLCWKLAGLLHGWAGPGLLDTYGTERHPVAHRTLRQAVTNTHLMLDVQNRRRAQLRAGAAPSDRIELPWSPRYFAQLGLVLGVSYDSAAVLTDGSAPSDRPGAGTHTDADTDTDTGTDYVPTTRPGHRMPHLPLAQGRSTLDAVGEWFTLLTPDPAYWEQQKAAAPWPLRVEPLPSEHLDVCGLSAQGALLVRPDGHVGARWRDRPPGDSALRHALAAITCAASRELS</sequence>
<keyword evidence="3" id="KW-0274">FAD</keyword>
<dbReference type="Pfam" id="PF21274">
    <property type="entry name" value="Rng_hyd_C"/>
    <property type="match status" value="1"/>
</dbReference>
<keyword evidence="6" id="KW-0503">Monooxygenase</keyword>
<accession>A0ABV3IMS0</accession>
<reference evidence="6 7" key="1">
    <citation type="submission" date="2024-06" db="EMBL/GenBank/DDBJ databases">
        <title>The Natural Products Discovery Center: Release of the First 8490 Sequenced Strains for Exploring Actinobacteria Biosynthetic Diversity.</title>
        <authorList>
            <person name="Kalkreuter E."/>
            <person name="Kautsar S.A."/>
            <person name="Yang D."/>
            <person name="Bader C.D."/>
            <person name="Teijaro C.N."/>
            <person name="Fluegel L."/>
            <person name="Davis C.M."/>
            <person name="Simpson J.R."/>
            <person name="Lauterbach L."/>
            <person name="Steele A.D."/>
            <person name="Gui C."/>
            <person name="Meng S."/>
            <person name="Li G."/>
            <person name="Viehrig K."/>
            <person name="Ye F."/>
            <person name="Su P."/>
            <person name="Kiefer A.F."/>
            <person name="Nichols A."/>
            <person name="Cepeda A.J."/>
            <person name="Yan W."/>
            <person name="Fan B."/>
            <person name="Jiang Y."/>
            <person name="Adhikari A."/>
            <person name="Zheng C.-J."/>
            <person name="Schuster L."/>
            <person name="Cowan T.M."/>
            <person name="Smanski M.J."/>
            <person name="Chevrette M.G."/>
            <person name="De Carvalho L.P.S."/>
            <person name="Shen B."/>
        </authorList>
    </citation>
    <scope>NUCLEOTIDE SEQUENCE [LARGE SCALE GENOMIC DNA]</scope>
    <source>
        <strain evidence="6 7">NPDC053791</strain>
    </source>
</reference>
<dbReference type="Pfam" id="PF01494">
    <property type="entry name" value="FAD_binding_3"/>
    <property type="match status" value="1"/>
</dbReference>
<dbReference type="PANTHER" id="PTHR43004:SF19">
    <property type="entry name" value="BINDING MONOOXYGENASE, PUTATIVE (JCVI)-RELATED"/>
    <property type="match status" value="1"/>
</dbReference>
<dbReference type="PRINTS" id="PR00420">
    <property type="entry name" value="RNGMNOXGNASE"/>
</dbReference>
<name>A0ABV3IMS0_9ACTN</name>
<dbReference type="GO" id="GO:0004497">
    <property type="term" value="F:monooxygenase activity"/>
    <property type="evidence" value="ECO:0007669"/>
    <property type="project" value="UniProtKB-KW"/>
</dbReference>
<dbReference type="RefSeq" id="WP_366086364.1">
    <property type="nucleotide sequence ID" value="NZ_JBFASG010000001.1"/>
</dbReference>
<dbReference type="Gene3D" id="3.40.30.120">
    <property type="match status" value="1"/>
</dbReference>
<evidence type="ECO:0000259" key="5">
    <source>
        <dbReference type="Pfam" id="PF01494"/>
    </source>
</evidence>
<dbReference type="SUPFAM" id="SSF51905">
    <property type="entry name" value="FAD/NAD(P)-binding domain"/>
    <property type="match status" value="1"/>
</dbReference>
<comment type="cofactor">
    <cofactor evidence="1">
        <name>FAD</name>
        <dbReference type="ChEBI" id="CHEBI:57692"/>
    </cofactor>
</comment>
<organism evidence="6 7">
    <name type="scientific">Streptomyces roseoverticillatus</name>
    <dbReference type="NCBI Taxonomy" id="66429"/>
    <lineage>
        <taxon>Bacteria</taxon>
        <taxon>Bacillati</taxon>
        <taxon>Actinomycetota</taxon>
        <taxon>Actinomycetes</taxon>
        <taxon>Kitasatosporales</taxon>
        <taxon>Streptomycetaceae</taxon>
        <taxon>Streptomyces</taxon>
    </lineage>
</organism>
<dbReference type="InterPro" id="IPR050641">
    <property type="entry name" value="RIFMO-like"/>
</dbReference>
<evidence type="ECO:0000256" key="1">
    <source>
        <dbReference type="ARBA" id="ARBA00001974"/>
    </source>
</evidence>
<dbReference type="InterPro" id="IPR002938">
    <property type="entry name" value="FAD-bd"/>
</dbReference>
<evidence type="ECO:0000313" key="7">
    <source>
        <dbReference type="Proteomes" id="UP001552479"/>
    </source>
</evidence>
<dbReference type="InterPro" id="IPR036188">
    <property type="entry name" value="FAD/NAD-bd_sf"/>
</dbReference>
<dbReference type="PANTHER" id="PTHR43004">
    <property type="entry name" value="TRK SYSTEM POTASSIUM UPTAKE PROTEIN"/>
    <property type="match status" value="1"/>
</dbReference>
<comment type="caution">
    <text evidence="6">The sequence shown here is derived from an EMBL/GenBank/DDBJ whole genome shotgun (WGS) entry which is preliminary data.</text>
</comment>